<name>A0A8T0TDX0_PANVG</name>
<dbReference type="Proteomes" id="UP000823388">
    <property type="component" value="Chromosome 4N"/>
</dbReference>
<feature type="region of interest" description="Disordered" evidence="1">
    <location>
        <begin position="1"/>
        <end position="84"/>
    </location>
</feature>
<evidence type="ECO:0000313" key="3">
    <source>
        <dbReference type="Proteomes" id="UP000823388"/>
    </source>
</evidence>
<comment type="caution">
    <text evidence="2">The sequence shown here is derived from an EMBL/GenBank/DDBJ whole genome shotgun (WGS) entry which is preliminary data.</text>
</comment>
<dbReference type="EMBL" id="CM029044">
    <property type="protein sequence ID" value="KAG2607355.1"/>
    <property type="molecule type" value="Genomic_DNA"/>
</dbReference>
<feature type="compositionally biased region" description="Low complexity" evidence="1">
    <location>
        <begin position="16"/>
        <end position="60"/>
    </location>
</feature>
<accession>A0A8T0TDX0</accession>
<evidence type="ECO:0000313" key="2">
    <source>
        <dbReference type="EMBL" id="KAG2607355.1"/>
    </source>
</evidence>
<evidence type="ECO:0000256" key="1">
    <source>
        <dbReference type="SAM" id="MobiDB-lite"/>
    </source>
</evidence>
<sequence>MAAAAVSCGFMVLEGPSPSRRSPRVRSSSQSKSTSCAPGEMGASPAGAMRSPRSRSGPAPRCRRGRDCRQQRHGSARHREKHGAAALLRWEAVSARKRRACGRQRTEPTGRDKIKRRMEG</sequence>
<feature type="compositionally biased region" description="Basic residues" evidence="1">
    <location>
        <begin position="71"/>
        <end position="81"/>
    </location>
</feature>
<reference evidence="2" key="1">
    <citation type="submission" date="2020-05" db="EMBL/GenBank/DDBJ databases">
        <title>WGS assembly of Panicum virgatum.</title>
        <authorList>
            <person name="Lovell J.T."/>
            <person name="Jenkins J."/>
            <person name="Shu S."/>
            <person name="Juenger T.E."/>
            <person name="Schmutz J."/>
        </authorList>
    </citation>
    <scope>NUCLEOTIDE SEQUENCE</scope>
    <source>
        <strain evidence="2">AP13</strain>
    </source>
</reference>
<proteinExistence type="predicted"/>
<gene>
    <name evidence="2" type="ORF">PVAP13_4NG234300</name>
</gene>
<organism evidence="2 3">
    <name type="scientific">Panicum virgatum</name>
    <name type="common">Blackwell switchgrass</name>
    <dbReference type="NCBI Taxonomy" id="38727"/>
    <lineage>
        <taxon>Eukaryota</taxon>
        <taxon>Viridiplantae</taxon>
        <taxon>Streptophyta</taxon>
        <taxon>Embryophyta</taxon>
        <taxon>Tracheophyta</taxon>
        <taxon>Spermatophyta</taxon>
        <taxon>Magnoliopsida</taxon>
        <taxon>Liliopsida</taxon>
        <taxon>Poales</taxon>
        <taxon>Poaceae</taxon>
        <taxon>PACMAD clade</taxon>
        <taxon>Panicoideae</taxon>
        <taxon>Panicodae</taxon>
        <taxon>Paniceae</taxon>
        <taxon>Panicinae</taxon>
        <taxon>Panicum</taxon>
        <taxon>Panicum sect. Hiantes</taxon>
    </lineage>
</organism>
<dbReference type="AlphaFoldDB" id="A0A8T0TDX0"/>
<feature type="region of interest" description="Disordered" evidence="1">
    <location>
        <begin position="96"/>
        <end position="120"/>
    </location>
</feature>
<feature type="compositionally biased region" description="Basic and acidic residues" evidence="1">
    <location>
        <begin position="104"/>
        <end position="120"/>
    </location>
</feature>
<keyword evidence="3" id="KW-1185">Reference proteome</keyword>
<protein>
    <submittedName>
        <fullName evidence="2">Uncharacterized protein</fullName>
    </submittedName>
</protein>